<dbReference type="PANTHER" id="PTHR43236">
    <property type="entry name" value="ANTITOXIN HIGA1"/>
    <property type="match status" value="1"/>
</dbReference>
<proteinExistence type="inferred from homology"/>
<dbReference type="RefSeq" id="WP_092066837.1">
    <property type="nucleotide sequence ID" value="NZ_FOJU01000007.1"/>
</dbReference>
<evidence type="ECO:0000259" key="2">
    <source>
        <dbReference type="PROSITE" id="PS50943"/>
    </source>
</evidence>
<dbReference type="Gene3D" id="1.10.260.40">
    <property type="entry name" value="lambda repressor-like DNA-binding domains"/>
    <property type="match status" value="1"/>
</dbReference>
<evidence type="ECO:0000313" key="3">
    <source>
        <dbReference type="EMBL" id="SFB15921.1"/>
    </source>
</evidence>
<accession>A0A1I0YRU1</accession>
<dbReference type="Pfam" id="PF06114">
    <property type="entry name" value="Peptidase_M78"/>
    <property type="match status" value="1"/>
</dbReference>
<dbReference type="CDD" id="cd00093">
    <property type="entry name" value="HTH_XRE"/>
    <property type="match status" value="1"/>
</dbReference>
<organism evidence="3 4">
    <name type="scientific">Poseidonocella pacifica</name>
    <dbReference type="NCBI Taxonomy" id="871651"/>
    <lineage>
        <taxon>Bacteria</taxon>
        <taxon>Pseudomonadati</taxon>
        <taxon>Pseudomonadota</taxon>
        <taxon>Alphaproteobacteria</taxon>
        <taxon>Rhodobacterales</taxon>
        <taxon>Roseobacteraceae</taxon>
        <taxon>Poseidonocella</taxon>
    </lineage>
</organism>
<dbReference type="GO" id="GO:0003677">
    <property type="term" value="F:DNA binding"/>
    <property type="evidence" value="ECO:0007669"/>
    <property type="project" value="InterPro"/>
</dbReference>
<feature type="domain" description="HTH cro/C1-type" evidence="2">
    <location>
        <begin position="8"/>
        <end position="62"/>
    </location>
</feature>
<sequence length="358" mass="40471">MATKGTLLRLARHLRGFTQTKSAEKLGVAQAVYSRMENDIVEFDDKLISKAATVFEVPVDFFDITDTVYGPPVSVHTMLRGNSQVTARDVEMITAELNIRLFHLRRFLENVELNRTLELPRLDVEMFDSPSAIADMVRLHWQMPEGPISNLTRVLERAGIIVGYSDFHGAGVSGVTFAAPGQPPLILLNPNHPADRVRFTLAHELGHLVMHRFPTPEMESEANEFASVFLFPRKALQEAFRGRKLSLSLLAALKPEWKMSMQGILYAAQRENIVTKNQAKYLWTQISSRGWKTREPASLDFEHDPASVLPTIIKTQIEDLGFAKSDLVKLSGIHEKEFDRLYPFDNTPSPLPRLRIIN</sequence>
<name>A0A1I0YRU1_9RHOB</name>
<evidence type="ECO:0000256" key="1">
    <source>
        <dbReference type="ARBA" id="ARBA00007227"/>
    </source>
</evidence>
<dbReference type="PROSITE" id="PS50943">
    <property type="entry name" value="HTH_CROC1"/>
    <property type="match status" value="1"/>
</dbReference>
<dbReference type="PANTHER" id="PTHR43236:SF1">
    <property type="entry name" value="BLL7220 PROTEIN"/>
    <property type="match status" value="1"/>
</dbReference>
<dbReference type="Pfam" id="PF01381">
    <property type="entry name" value="HTH_3"/>
    <property type="match status" value="1"/>
</dbReference>
<dbReference type="SMART" id="SM00530">
    <property type="entry name" value="HTH_XRE"/>
    <property type="match status" value="1"/>
</dbReference>
<comment type="similarity">
    <text evidence="1">Belongs to the short-chain fatty acyl-CoA assimilation regulator (ScfR) family.</text>
</comment>
<dbReference type="AlphaFoldDB" id="A0A1I0YRU1"/>
<dbReference type="InterPro" id="IPR010982">
    <property type="entry name" value="Lambda_DNA-bd_dom_sf"/>
</dbReference>
<dbReference type="Gene3D" id="1.10.10.2910">
    <property type="match status" value="1"/>
</dbReference>
<protein>
    <submittedName>
        <fullName evidence="3">Zn-dependent peptidase ImmA, M78 family</fullName>
    </submittedName>
</protein>
<dbReference type="InterPro" id="IPR052345">
    <property type="entry name" value="Rad_response_metalloprotease"/>
</dbReference>
<dbReference type="InterPro" id="IPR010359">
    <property type="entry name" value="IrrE_HExxH"/>
</dbReference>
<keyword evidence="4" id="KW-1185">Reference proteome</keyword>
<dbReference type="Proteomes" id="UP000198796">
    <property type="component" value="Unassembled WGS sequence"/>
</dbReference>
<dbReference type="EMBL" id="FOJU01000007">
    <property type="protein sequence ID" value="SFB15921.1"/>
    <property type="molecule type" value="Genomic_DNA"/>
</dbReference>
<dbReference type="STRING" id="871651.SAMN05421688_3304"/>
<dbReference type="SUPFAM" id="SSF47413">
    <property type="entry name" value="lambda repressor-like DNA-binding domains"/>
    <property type="match status" value="1"/>
</dbReference>
<evidence type="ECO:0000313" key="4">
    <source>
        <dbReference type="Proteomes" id="UP000198796"/>
    </source>
</evidence>
<reference evidence="3 4" key="1">
    <citation type="submission" date="2016-10" db="EMBL/GenBank/DDBJ databases">
        <authorList>
            <person name="de Groot N.N."/>
        </authorList>
    </citation>
    <scope>NUCLEOTIDE SEQUENCE [LARGE SCALE GENOMIC DNA]</scope>
    <source>
        <strain evidence="3 4">DSM 29316</strain>
    </source>
</reference>
<gene>
    <name evidence="3" type="ORF">SAMN05421688_3304</name>
</gene>
<dbReference type="InterPro" id="IPR001387">
    <property type="entry name" value="Cro/C1-type_HTH"/>
</dbReference>
<dbReference type="OrthoDB" id="9794834at2"/>